<feature type="transmembrane region" description="Helical" evidence="1">
    <location>
        <begin position="7"/>
        <end position="27"/>
    </location>
</feature>
<sequence>MKQLNKISLWVTFLVLVILLASVFFFFTKSEKDRLATLSDHVTSNFEAGLAYEMSDLLTFSLALAEDGGLKNALSADDEAKGYEILTRITQRFRKYTHLKSLRIQVLTPDFFIFARSWDEGYEGMPIWWFRDDLRKLKTNKKPKVGMEVGRLLTFKATIPIYSGKKLLGYLEVIKFVDEFAEKLNKKGIDLFVLMDEKYLKQAELMQNFPFLHGYVIANHSFNPYLKKKIEMLDWKKLEGKSYIYEKKRLYILEPMYNGIGEKIGVYLLTLSREALDEYEKSNHRRSFFTQFSDEDMEEVVANWQHPYGSFKSGYDKDLIALLPKLKKEDKTALEAEAKEILREYSKEELIDIILQNKYNEKKIGVVK</sequence>
<dbReference type="OrthoDB" id="5338538at2"/>
<dbReference type="Pfam" id="PF14827">
    <property type="entry name" value="dCache_3"/>
    <property type="match status" value="1"/>
</dbReference>
<name>A0A151CD98_9BACT</name>
<comment type="caution">
    <text evidence="3">The sequence shown here is derived from an EMBL/GenBank/DDBJ whole genome shotgun (WGS) entry which is preliminary data.</text>
</comment>
<keyword evidence="1" id="KW-0812">Transmembrane</keyword>
<dbReference type="Proteomes" id="UP000075359">
    <property type="component" value="Unassembled WGS sequence"/>
</dbReference>
<accession>A0A151CD98</accession>
<proteinExistence type="predicted"/>
<evidence type="ECO:0000313" key="4">
    <source>
        <dbReference type="Proteomes" id="UP000075359"/>
    </source>
</evidence>
<dbReference type="EMBL" id="LNKT01000072">
    <property type="protein sequence ID" value="KYJ85500.1"/>
    <property type="molecule type" value="Genomic_DNA"/>
</dbReference>
<dbReference type="RefSeq" id="WP_067332635.1">
    <property type="nucleotide sequence ID" value="NZ_LNKT01000072.1"/>
</dbReference>
<gene>
    <name evidence="3" type="ORF">AS592_04090</name>
</gene>
<evidence type="ECO:0000313" key="3">
    <source>
        <dbReference type="EMBL" id="KYJ85500.1"/>
    </source>
</evidence>
<keyword evidence="1" id="KW-1133">Transmembrane helix</keyword>
<evidence type="ECO:0000256" key="1">
    <source>
        <dbReference type="SAM" id="Phobius"/>
    </source>
</evidence>
<dbReference type="AlphaFoldDB" id="A0A151CD98"/>
<protein>
    <recommendedName>
        <fullName evidence="2">Double Cache domain-containing protein</fullName>
    </recommendedName>
</protein>
<feature type="domain" description="Double Cache" evidence="2">
    <location>
        <begin position="52"/>
        <end position="198"/>
    </location>
</feature>
<evidence type="ECO:0000259" key="2">
    <source>
        <dbReference type="Pfam" id="PF14827"/>
    </source>
</evidence>
<dbReference type="STRING" id="1630136.AS592_04090"/>
<keyword evidence="4" id="KW-1185">Reference proteome</keyword>
<organism evidence="3 4">
    <name type="scientific">Sulfurovum riftiae</name>
    <dbReference type="NCBI Taxonomy" id="1630136"/>
    <lineage>
        <taxon>Bacteria</taxon>
        <taxon>Pseudomonadati</taxon>
        <taxon>Campylobacterota</taxon>
        <taxon>Epsilonproteobacteria</taxon>
        <taxon>Campylobacterales</taxon>
        <taxon>Sulfurovaceae</taxon>
        <taxon>Sulfurovum</taxon>
    </lineage>
</organism>
<keyword evidence="1" id="KW-0472">Membrane</keyword>
<reference evidence="3 4" key="1">
    <citation type="submission" date="2015-11" db="EMBL/GenBank/DDBJ databases">
        <title>Draft genome of Sulfurovum riftiae 1812E, a member of the Epsilonproteobacteria isolated from the tube of the deep-sea hydrothermal vent tubewom Riftia pachyptila.</title>
        <authorList>
            <person name="Vetriani C."/>
            <person name="Giovannelli D."/>
        </authorList>
    </citation>
    <scope>NUCLEOTIDE SEQUENCE [LARGE SCALE GENOMIC DNA]</scope>
    <source>
        <strain evidence="3 4">1812E</strain>
    </source>
</reference>
<dbReference type="InterPro" id="IPR029150">
    <property type="entry name" value="dCache_3"/>
</dbReference>